<keyword evidence="1" id="KW-1133">Transmembrane helix</keyword>
<comment type="caution">
    <text evidence="2">The sequence shown here is derived from an EMBL/GenBank/DDBJ whole genome shotgun (WGS) entry which is preliminary data.</text>
</comment>
<organism evidence="2 3">
    <name type="scientific">Meloidogyne enterolobii</name>
    <name type="common">Root-knot nematode worm</name>
    <name type="synonym">Meloidogyne mayaguensis</name>
    <dbReference type="NCBI Taxonomy" id="390850"/>
    <lineage>
        <taxon>Eukaryota</taxon>
        <taxon>Metazoa</taxon>
        <taxon>Ecdysozoa</taxon>
        <taxon>Nematoda</taxon>
        <taxon>Chromadorea</taxon>
        <taxon>Rhabditida</taxon>
        <taxon>Tylenchina</taxon>
        <taxon>Tylenchomorpha</taxon>
        <taxon>Tylenchoidea</taxon>
        <taxon>Meloidogynidae</taxon>
        <taxon>Meloidogyninae</taxon>
        <taxon>Meloidogyne</taxon>
    </lineage>
</organism>
<name>A0A6V7UUB7_MELEN</name>
<protein>
    <submittedName>
        <fullName evidence="2">Uncharacterized protein</fullName>
    </submittedName>
</protein>
<gene>
    <name evidence="2" type="ORF">MENT_LOCUS16880</name>
</gene>
<dbReference type="Proteomes" id="UP000580250">
    <property type="component" value="Unassembled WGS sequence"/>
</dbReference>
<proteinExistence type="predicted"/>
<sequence length="50" mass="5555">MLLDGGQNALGWIWWLSGCCVYVPFNIRALHGGALQHALHGGWPFCFLAR</sequence>
<reference evidence="2 3" key="1">
    <citation type="submission" date="2020-08" db="EMBL/GenBank/DDBJ databases">
        <authorList>
            <person name="Koutsovoulos G."/>
            <person name="Danchin GJ E."/>
        </authorList>
    </citation>
    <scope>NUCLEOTIDE SEQUENCE [LARGE SCALE GENOMIC DNA]</scope>
</reference>
<evidence type="ECO:0000313" key="3">
    <source>
        <dbReference type="Proteomes" id="UP000580250"/>
    </source>
</evidence>
<dbReference type="EMBL" id="CAJEWN010000106">
    <property type="protein sequence ID" value="CAD2164967.1"/>
    <property type="molecule type" value="Genomic_DNA"/>
</dbReference>
<keyword evidence="1" id="KW-0472">Membrane</keyword>
<feature type="transmembrane region" description="Helical" evidence="1">
    <location>
        <begin position="12"/>
        <end position="30"/>
    </location>
</feature>
<evidence type="ECO:0000313" key="2">
    <source>
        <dbReference type="EMBL" id="CAD2164967.1"/>
    </source>
</evidence>
<dbReference type="AlphaFoldDB" id="A0A6V7UUB7"/>
<accession>A0A6V7UUB7</accession>
<evidence type="ECO:0000256" key="1">
    <source>
        <dbReference type="SAM" id="Phobius"/>
    </source>
</evidence>
<keyword evidence="1" id="KW-0812">Transmembrane</keyword>